<dbReference type="EMBL" id="CAUYUE010000010">
    <property type="protein sequence ID" value="CAK0784390.1"/>
    <property type="molecule type" value="Genomic_DNA"/>
</dbReference>
<comment type="similarity">
    <text evidence="1 5">Belongs to the phosphatase 2A regulatory subunit B family.</text>
</comment>
<dbReference type="Proteomes" id="UP001314263">
    <property type="component" value="Unassembled WGS sequence"/>
</dbReference>
<sequence length="528" mass="58383">MDAGPGPGSLSTTSLNGSEQLDWHFLQCFGERTPGEEIQDADIISAIEFDASGQHLATGDRGGRVVLFERVAIQNTLPAMDQRAPRLRHAPCEFRYMTEFQSHEPEFDYLKSFEIEEKINKVRWVNHPSQSRMILSTNDKTIKLWKVFEKKVVSLADYNRKDAPGTPSHSQQTWSIPAGGNASPTRLGPLPDQKAQLSLGGPKVSKHQLKFPTVTGTEVVLAARCKKKYANAHTYHVNSIALCSDQATFITADDLRINLWDLEISDQAFNVVDMKPPNMEELTEVITVADFHPIECHTFAFATSKGAIRLADLRASALADSACKSFEEPEQPNAQRSFFTELLASMSDLKFSRCGRHMLARDFMGLKLWDVRMEAAPVATFPIHEHLKHKLGDLYENDCIFDKFDCCFSGNGSHVATGTYSNCFRVISRGDAGAAAPASDIALEASRDPQRKRFLQTPSKTPNRFGLSRGSSVKKPAANGSAGADGQSSFALQQNHDFNAKLLHMAWHPESNLIAAAASNSLYMYAAR</sequence>
<comment type="function">
    <text evidence="4">The B regulatory subunit may modulate substrate selectivity and catalytic activity, and may also direct the localization of the catalytic enzyme to a particular subcellular compartment.</text>
</comment>
<evidence type="ECO:0000256" key="3">
    <source>
        <dbReference type="ARBA" id="ARBA00022737"/>
    </source>
</evidence>
<dbReference type="InterPro" id="IPR001680">
    <property type="entry name" value="WD40_rpt"/>
</dbReference>
<organism evidence="7 8">
    <name type="scientific">Coccomyxa viridis</name>
    <dbReference type="NCBI Taxonomy" id="1274662"/>
    <lineage>
        <taxon>Eukaryota</taxon>
        <taxon>Viridiplantae</taxon>
        <taxon>Chlorophyta</taxon>
        <taxon>core chlorophytes</taxon>
        <taxon>Trebouxiophyceae</taxon>
        <taxon>Trebouxiophyceae incertae sedis</taxon>
        <taxon>Coccomyxaceae</taxon>
        <taxon>Coccomyxa</taxon>
    </lineage>
</organism>
<dbReference type="InterPro" id="IPR036322">
    <property type="entry name" value="WD40_repeat_dom_sf"/>
</dbReference>
<evidence type="ECO:0000313" key="8">
    <source>
        <dbReference type="Proteomes" id="UP001314263"/>
    </source>
</evidence>
<evidence type="ECO:0000256" key="6">
    <source>
        <dbReference type="SAM" id="MobiDB-lite"/>
    </source>
</evidence>
<evidence type="ECO:0000313" key="7">
    <source>
        <dbReference type="EMBL" id="CAK0784390.1"/>
    </source>
</evidence>
<gene>
    <name evidence="7" type="ORF">CVIRNUC_007594</name>
</gene>
<feature type="region of interest" description="Disordered" evidence="6">
    <location>
        <begin position="162"/>
        <end position="196"/>
    </location>
</feature>
<dbReference type="GO" id="GO:0000159">
    <property type="term" value="C:protein phosphatase type 2A complex"/>
    <property type="evidence" value="ECO:0007669"/>
    <property type="project" value="UniProtKB-UniRule"/>
</dbReference>
<evidence type="ECO:0000256" key="2">
    <source>
        <dbReference type="ARBA" id="ARBA00022574"/>
    </source>
</evidence>
<dbReference type="AlphaFoldDB" id="A0AAV1ID40"/>
<keyword evidence="8" id="KW-1185">Reference proteome</keyword>
<comment type="caution">
    <text evidence="7">The sequence shown here is derived from an EMBL/GenBank/DDBJ whole genome shotgun (WGS) entry which is preliminary data.</text>
</comment>
<evidence type="ECO:0000256" key="4">
    <source>
        <dbReference type="ARBA" id="ARBA00034298"/>
    </source>
</evidence>
<evidence type="ECO:0000256" key="5">
    <source>
        <dbReference type="RuleBase" id="RU331113"/>
    </source>
</evidence>
<keyword evidence="3 5" id="KW-0677">Repeat</keyword>
<proteinExistence type="inferred from homology"/>
<dbReference type="PANTHER" id="PTHR11871">
    <property type="entry name" value="PROTEIN PHOSPHATASE PP2A REGULATORY SUBUNIT B"/>
    <property type="match status" value="1"/>
</dbReference>
<dbReference type="SMART" id="SM00320">
    <property type="entry name" value="WD40"/>
    <property type="match status" value="5"/>
</dbReference>
<dbReference type="FunFam" id="2.130.10.10:FF:000609">
    <property type="entry name" value="Serine/threonine-protein phosphatase 2A 55 kDa regulatory subunit B"/>
    <property type="match status" value="1"/>
</dbReference>
<accession>A0AAV1ID40</accession>
<dbReference type="GO" id="GO:0019888">
    <property type="term" value="F:protein phosphatase regulator activity"/>
    <property type="evidence" value="ECO:0007669"/>
    <property type="project" value="InterPro"/>
</dbReference>
<dbReference type="Pfam" id="PF00400">
    <property type="entry name" value="WD40"/>
    <property type="match status" value="1"/>
</dbReference>
<dbReference type="InterPro" id="IPR015943">
    <property type="entry name" value="WD40/YVTN_repeat-like_dom_sf"/>
</dbReference>
<dbReference type="SUPFAM" id="SSF50978">
    <property type="entry name" value="WD40 repeat-like"/>
    <property type="match status" value="1"/>
</dbReference>
<dbReference type="PRINTS" id="PR00600">
    <property type="entry name" value="PP2APR55"/>
</dbReference>
<protein>
    <recommendedName>
        <fullName evidence="5">Serine/threonine-protein phosphatase 2A 55 kDa regulatory subunit B</fullName>
    </recommendedName>
</protein>
<dbReference type="InterPro" id="IPR000009">
    <property type="entry name" value="PP2A_PR55"/>
</dbReference>
<evidence type="ECO:0000256" key="1">
    <source>
        <dbReference type="ARBA" id="ARBA00008259"/>
    </source>
</evidence>
<keyword evidence="2 5" id="KW-0853">WD repeat</keyword>
<dbReference type="PIRSF" id="PIRSF037309">
    <property type="entry name" value="PP2A_PR55"/>
    <property type="match status" value="1"/>
</dbReference>
<feature type="region of interest" description="Disordered" evidence="6">
    <location>
        <begin position="455"/>
        <end position="487"/>
    </location>
</feature>
<dbReference type="Gene3D" id="2.130.10.10">
    <property type="entry name" value="YVTN repeat-like/Quinoprotein amine dehydrogenase"/>
    <property type="match status" value="2"/>
</dbReference>
<name>A0AAV1ID40_9CHLO</name>
<reference evidence="7 8" key="1">
    <citation type="submission" date="2023-10" db="EMBL/GenBank/DDBJ databases">
        <authorList>
            <person name="Maclean D."/>
            <person name="Macfadyen A."/>
        </authorList>
    </citation>
    <scope>NUCLEOTIDE SEQUENCE [LARGE SCALE GENOMIC DNA]</scope>
</reference>